<organism evidence="2 3">
    <name type="scientific">Pedobacter chinensis</name>
    <dbReference type="NCBI Taxonomy" id="2282421"/>
    <lineage>
        <taxon>Bacteria</taxon>
        <taxon>Pseudomonadati</taxon>
        <taxon>Bacteroidota</taxon>
        <taxon>Sphingobacteriia</taxon>
        <taxon>Sphingobacteriales</taxon>
        <taxon>Sphingobacteriaceae</taxon>
        <taxon>Pedobacter</taxon>
    </lineage>
</organism>
<accession>A0A369Q3C8</accession>
<gene>
    <name evidence="2" type="ORF">DU508_09810</name>
</gene>
<feature type="chain" id="PRO_5016900874" description="Peptidylprolyl isomerase" evidence="1">
    <location>
        <begin position="23"/>
        <end position="198"/>
    </location>
</feature>
<evidence type="ECO:0008006" key="4">
    <source>
        <dbReference type="Google" id="ProtNLM"/>
    </source>
</evidence>
<name>A0A369Q3C8_9SPHI</name>
<evidence type="ECO:0000313" key="3">
    <source>
        <dbReference type="Proteomes" id="UP000253961"/>
    </source>
</evidence>
<dbReference type="PROSITE" id="PS51257">
    <property type="entry name" value="PROKAR_LIPOPROTEIN"/>
    <property type="match status" value="1"/>
</dbReference>
<proteinExistence type="predicted"/>
<sequence>MLCLKKAYCLFIFSFIFSCSFAQNVAVVNGKSISAKEFLWAYKKSHNGSVSADYSNLQNYLNLYVNFKLKVLDAREMGLDKSPVYQEEVKTYENALMTHKKANANHKDQDFLLNEYKEGVLMFNISEQKIWNKAQDDEQALNDFYNRNQQNYNKPLSEIRGQVIADYQQSLEESWLKGLKEKYQIKINENELRKLAKQ</sequence>
<dbReference type="OrthoDB" id="14196at2"/>
<evidence type="ECO:0000256" key="1">
    <source>
        <dbReference type="SAM" id="SignalP"/>
    </source>
</evidence>
<keyword evidence="3" id="KW-1185">Reference proteome</keyword>
<dbReference type="AlphaFoldDB" id="A0A369Q3C8"/>
<dbReference type="EMBL" id="QPKV01000003">
    <property type="protein sequence ID" value="RDC57439.1"/>
    <property type="molecule type" value="Genomic_DNA"/>
</dbReference>
<keyword evidence="1" id="KW-0732">Signal</keyword>
<reference evidence="2 3" key="1">
    <citation type="submission" date="2018-07" db="EMBL/GenBank/DDBJ databases">
        <title>Pedobacter sp. nov., isolated from soil.</title>
        <authorList>
            <person name="Zhou L.Y."/>
            <person name="Du Z.J."/>
        </authorList>
    </citation>
    <scope>NUCLEOTIDE SEQUENCE [LARGE SCALE GENOMIC DNA]</scope>
    <source>
        <strain evidence="2 3">JDX94</strain>
    </source>
</reference>
<evidence type="ECO:0000313" key="2">
    <source>
        <dbReference type="EMBL" id="RDC57439.1"/>
    </source>
</evidence>
<feature type="signal peptide" evidence="1">
    <location>
        <begin position="1"/>
        <end position="22"/>
    </location>
</feature>
<comment type="caution">
    <text evidence="2">The sequence shown here is derived from an EMBL/GenBank/DDBJ whole genome shotgun (WGS) entry which is preliminary data.</text>
</comment>
<dbReference type="Proteomes" id="UP000253961">
    <property type="component" value="Unassembled WGS sequence"/>
</dbReference>
<protein>
    <recommendedName>
        <fullName evidence="4">Peptidylprolyl isomerase</fullName>
    </recommendedName>
</protein>